<keyword evidence="2" id="KW-1185">Reference proteome</keyword>
<name>A0A2R6XI42_MARPO</name>
<dbReference type="Gramene" id="Mp8g07710.1">
    <property type="protein sequence ID" value="Mp8g07710.1.cds"/>
    <property type="gene ID" value="Mp8g07710"/>
</dbReference>
<proteinExistence type="predicted"/>
<protein>
    <submittedName>
        <fullName evidence="1">Uncharacterized protein</fullName>
    </submittedName>
</protein>
<gene>
    <name evidence="1" type="ORF">MARPO_0013s0024</name>
</gene>
<reference evidence="2" key="1">
    <citation type="journal article" date="2017" name="Cell">
        <title>Insights into land plant evolution garnered from the Marchantia polymorpha genome.</title>
        <authorList>
            <person name="Bowman J.L."/>
            <person name="Kohchi T."/>
            <person name="Yamato K.T."/>
            <person name="Jenkins J."/>
            <person name="Shu S."/>
            <person name="Ishizaki K."/>
            <person name="Yamaoka S."/>
            <person name="Nishihama R."/>
            <person name="Nakamura Y."/>
            <person name="Berger F."/>
            <person name="Adam C."/>
            <person name="Aki S.S."/>
            <person name="Althoff F."/>
            <person name="Araki T."/>
            <person name="Arteaga-Vazquez M.A."/>
            <person name="Balasubrmanian S."/>
            <person name="Barry K."/>
            <person name="Bauer D."/>
            <person name="Boehm C.R."/>
            <person name="Briginshaw L."/>
            <person name="Caballero-Perez J."/>
            <person name="Catarino B."/>
            <person name="Chen F."/>
            <person name="Chiyoda S."/>
            <person name="Chovatia M."/>
            <person name="Davies K.M."/>
            <person name="Delmans M."/>
            <person name="Demura T."/>
            <person name="Dierschke T."/>
            <person name="Dolan L."/>
            <person name="Dorantes-Acosta A.E."/>
            <person name="Eklund D.M."/>
            <person name="Florent S.N."/>
            <person name="Flores-Sandoval E."/>
            <person name="Fujiyama A."/>
            <person name="Fukuzawa H."/>
            <person name="Galik B."/>
            <person name="Grimanelli D."/>
            <person name="Grimwood J."/>
            <person name="Grossniklaus U."/>
            <person name="Hamada T."/>
            <person name="Haseloff J."/>
            <person name="Hetherington A.J."/>
            <person name="Higo A."/>
            <person name="Hirakawa Y."/>
            <person name="Hundley H.N."/>
            <person name="Ikeda Y."/>
            <person name="Inoue K."/>
            <person name="Inoue S.I."/>
            <person name="Ishida S."/>
            <person name="Jia Q."/>
            <person name="Kakita M."/>
            <person name="Kanazawa T."/>
            <person name="Kawai Y."/>
            <person name="Kawashima T."/>
            <person name="Kennedy M."/>
            <person name="Kinose K."/>
            <person name="Kinoshita T."/>
            <person name="Kohara Y."/>
            <person name="Koide E."/>
            <person name="Komatsu K."/>
            <person name="Kopischke S."/>
            <person name="Kubo M."/>
            <person name="Kyozuka J."/>
            <person name="Lagercrantz U."/>
            <person name="Lin S.S."/>
            <person name="Lindquist E."/>
            <person name="Lipzen A.M."/>
            <person name="Lu C.W."/>
            <person name="De Luna E."/>
            <person name="Martienssen R.A."/>
            <person name="Minamino N."/>
            <person name="Mizutani M."/>
            <person name="Mizutani M."/>
            <person name="Mochizuki N."/>
            <person name="Monte I."/>
            <person name="Mosher R."/>
            <person name="Nagasaki H."/>
            <person name="Nakagami H."/>
            <person name="Naramoto S."/>
            <person name="Nishitani K."/>
            <person name="Ohtani M."/>
            <person name="Okamoto T."/>
            <person name="Okumura M."/>
            <person name="Phillips J."/>
            <person name="Pollak B."/>
            <person name="Reinders A."/>
            <person name="Rovekamp M."/>
            <person name="Sano R."/>
            <person name="Sawa S."/>
            <person name="Schmid M.W."/>
            <person name="Shirakawa M."/>
            <person name="Solano R."/>
            <person name="Spunde A."/>
            <person name="Suetsugu N."/>
            <person name="Sugano S."/>
            <person name="Sugiyama A."/>
            <person name="Sun R."/>
            <person name="Suzuki Y."/>
            <person name="Takenaka M."/>
            <person name="Takezawa D."/>
            <person name="Tomogane H."/>
            <person name="Tsuzuki M."/>
            <person name="Ueda T."/>
            <person name="Umeda M."/>
            <person name="Ward J.M."/>
            <person name="Watanabe Y."/>
            <person name="Yazaki K."/>
            <person name="Yokoyama R."/>
            <person name="Yoshitake Y."/>
            <person name="Yotsui I."/>
            <person name="Zachgo S."/>
            <person name="Schmutz J."/>
        </authorList>
    </citation>
    <scope>NUCLEOTIDE SEQUENCE [LARGE SCALE GENOMIC DNA]</scope>
    <source>
        <strain evidence="2">Tak-1</strain>
    </source>
</reference>
<accession>A0A2R6XI42</accession>
<dbReference type="EMBL" id="KZ772685">
    <property type="protein sequence ID" value="PTQ45766.1"/>
    <property type="molecule type" value="Genomic_DNA"/>
</dbReference>
<dbReference type="Proteomes" id="UP000244005">
    <property type="component" value="Unassembled WGS sequence"/>
</dbReference>
<dbReference type="AlphaFoldDB" id="A0A2R6XI42"/>
<evidence type="ECO:0000313" key="2">
    <source>
        <dbReference type="Proteomes" id="UP000244005"/>
    </source>
</evidence>
<evidence type="ECO:0000313" key="1">
    <source>
        <dbReference type="EMBL" id="PTQ45766.1"/>
    </source>
</evidence>
<organism evidence="1 2">
    <name type="scientific">Marchantia polymorpha</name>
    <name type="common">Common liverwort</name>
    <name type="synonym">Marchantia aquatica</name>
    <dbReference type="NCBI Taxonomy" id="3197"/>
    <lineage>
        <taxon>Eukaryota</taxon>
        <taxon>Viridiplantae</taxon>
        <taxon>Streptophyta</taxon>
        <taxon>Embryophyta</taxon>
        <taxon>Marchantiophyta</taxon>
        <taxon>Marchantiopsida</taxon>
        <taxon>Marchantiidae</taxon>
        <taxon>Marchantiales</taxon>
        <taxon>Marchantiaceae</taxon>
        <taxon>Marchantia</taxon>
    </lineage>
</organism>
<sequence length="94" mass="11186">MRLFFEQDGRASEGCRRFIYSDGWILCESGTRVCVSRMLETSENCQNSILAVLKVCILRKQTFIEPYSRLLYHSKQMWILQRWVQHGINLVFHN</sequence>